<dbReference type="PANTHER" id="PTHR12639:SF7">
    <property type="entry name" value="HTTM DOMAIN-CONTAINING PROTEIN"/>
    <property type="match status" value="1"/>
</dbReference>
<evidence type="ECO:0000256" key="3">
    <source>
        <dbReference type="ARBA" id="ARBA00022989"/>
    </source>
</evidence>
<dbReference type="KEGG" id="pgs:CPT03_02550"/>
<evidence type="ECO:0000313" key="10">
    <source>
        <dbReference type="Proteomes" id="UP000223749"/>
    </source>
</evidence>
<feature type="transmembrane region" description="Helical" evidence="7">
    <location>
        <begin position="227"/>
        <end position="246"/>
    </location>
</feature>
<feature type="transmembrane region" description="Helical" evidence="7">
    <location>
        <begin position="110"/>
        <end position="130"/>
    </location>
</feature>
<keyword evidence="10" id="KW-1185">Reference proteome</keyword>
<dbReference type="InterPro" id="IPR053935">
    <property type="entry name" value="VKGC_lumenal_dom"/>
</dbReference>
<evidence type="ECO:0000256" key="5">
    <source>
        <dbReference type="ARBA" id="ARBA00023157"/>
    </source>
</evidence>
<gene>
    <name evidence="9" type="ORF">CPT03_02550</name>
</gene>
<dbReference type="Pfam" id="PF05090">
    <property type="entry name" value="HTTM"/>
    <property type="match status" value="1"/>
</dbReference>
<dbReference type="InterPro" id="IPR011020">
    <property type="entry name" value="HTTM-like"/>
</dbReference>
<evidence type="ECO:0000256" key="1">
    <source>
        <dbReference type="ARBA" id="ARBA00004127"/>
    </source>
</evidence>
<dbReference type="PANTHER" id="PTHR12639">
    <property type="entry name" value="VITAMIN K-DEPENDENT GAMMA-CARBOXYLASE"/>
    <property type="match status" value="1"/>
</dbReference>
<feature type="transmembrane region" description="Helical" evidence="7">
    <location>
        <begin position="65"/>
        <end position="98"/>
    </location>
</feature>
<dbReference type="Pfam" id="PF22777">
    <property type="entry name" value="VKGC_lumenal_dom"/>
    <property type="match status" value="1"/>
</dbReference>
<name>A0A2D1U1C6_9SPHI</name>
<feature type="transmembrane region" description="Helical" evidence="7">
    <location>
        <begin position="295"/>
        <end position="314"/>
    </location>
</feature>
<reference evidence="9 10" key="1">
    <citation type="submission" date="2017-10" db="EMBL/GenBank/DDBJ databases">
        <title>Whole genome of Pedobacter ginsengisoli T01R-27 isolated from tomato rhizosphere.</title>
        <authorList>
            <person name="Weon H.-Y."/>
            <person name="Lee S.A."/>
            <person name="Sang M.K."/>
            <person name="Song J."/>
        </authorList>
    </citation>
    <scope>NUCLEOTIDE SEQUENCE [LARGE SCALE GENOMIC DNA]</scope>
    <source>
        <strain evidence="9 10">T01R-27</strain>
    </source>
</reference>
<dbReference type="GO" id="GO:0012505">
    <property type="term" value="C:endomembrane system"/>
    <property type="evidence" value="ECO:0007669"/>
    <property type="project" value="UniProtKB-SubCell"/>
</dbReference>
<dbReference type="RefSeq" id="WP_099437369.1">
    <property type="nucleotide sequence ID" value="NZ_CP024091.1"/>
</dbReference>
<evidence type="ECO:0000256" key="6">
    <source>
        <dbReference type="ARBA" id="ARBA00023239"/>
    </source>
</evidence>
<evidence type="ECO:0000313" key="9">
    <source>
        <dbReference type="EMBL" id="ATP55418.1"/>
    </source>
</evidence>
<keyword evidence="3 7" id="KW-1133">Transmembrane helix</keyword>
<evidence type="ECO:0000256" key="7">
    <source>
        <dbReference type="SAM" id="Phobius"/>
    </source>
</evidence>
<keyword evidence="6" id="KW-0456">Lyase</keyword>
<comment type="subcellular location">
    <subcellularLocation>
        <location evidence="1">Endomembrane system</location>
        <topology evidence="1">Multi-pass membrane protein</topology>
    </subcellularLocation>
</comment>
<evidence type="ECO:0000256" key="4">
    <source>
        <dbReference type="ARBA" id="ARBA00023136"/>
    </source>
</evidence>
<dbReference type="GO" id="GO:0008488">
    <property type="term" value="F:gamma-glutamyl carboxylase activity"/>
    <property type="evidence" value="ECO:0007669"/>
    <property type="project" value="InterPro"/>
</dbReference>
<feature type="transmembrane region" description="Helical" evidence="7">
    <location>
        <begin position="15"/>
        <end position="34"/>
    </location>
</feature>
<dbReference type="Proteomes" id="UP000223749">
    <property type="component" value="Chromosome"/>
</dbReference>
<keyword evidence="5" id="KW-1015">Disulfide bond</keyword>
<dbReference type="GO" id="GO:0019842">
    <property type="term" value="F:vitamin binding"/>
    <property type="evidence" value="ECO:0007669"/>
    <property type="project" value="TreeGrafter"/>
</dbReference>
<protein>
    <submittedName>
        <fullName evidence="9">HTTM domain-containing protein</fullName>
    </submittedName>
</protein>
<organism evidence="9 10">
    <name type="scientific">Pedobacter ginsengisoli</name>
    <dbReference type="NCBI Taxonomy" id="363852"/>
    <lineage>
        <taxon>Bacteria</taxon>
        <taxon>Pseudomonadati</taxon>
        <taxon>Bacteroidota</taxon>
        <taxon>Sphingobacteriia</taxon>
        <taxon>Sphingobacteriales</taxon>
        <taxon>Sphingobacteriaceae</taxon>
        <taxon>Pedobacter</taxon>
    </lineage>
</organism>
<proteinExistence type="predicted"/>
<keyword evidence="2 7" id="KW-0812">Transmembrane</keyword>
<sequence>MNGYFLKTTHAAPIAIYRIAMGLMLFISILRFWTKGWISELYIKPLHFFSFYGFEFVKPLGNYTYVLFFVCAMAALMVAFGLFYRAAIVVLFFSFTYIELMDRSTYLNHYYFMSLVLFILMFLPANRYFSIDAKRKPSLLSDQIPQWNIDVLKFMMVILYFYAGLAKINSDWLLSALPLKIWLPSRNDLPIIGALLSYPATAFLFSWFGCLYDLTIAFFLWNKKTRLLAYATVVVFHGLTAVLFPIGMFPYVMIVAALIFFSADFHLRLVDFLNRLFKCSPEFIRPNIRFTYKPLVQKIMLAGFGLFFLLQLLFPFRYMLYPGELFWTEQGYRFSWRVMLMEKAGYAQFTIKDATGKFAIANNNEFLTVLQEKMMSTQPDMILQYAHILRDYYAKKGFKSPQVYVDSYVALNGRSGKVFINPHVDLAKENDSFSPKKWILPMNDEIKGF</sequence>
<dbReference type="InterPro" id="IPR053934">
    <property type="entry name" value="HTTM_dom"/>
</dbReference>
<feature type="domain" description="HTTM-like" evidence="8">
    <location>
        <begin position="6"/>
        <end position="265"/>
    </location>
</feature>
<feature type="transmembrane region" description="Helical" evidence="7">
    <location>
        <begin position="151"/>
        <end position="169"/>
    </location>
</feature>
<dbReference type="OrthoDB" id="341137at2"/>
<evidence type="ECO:0000259" key="8">
    <source>
        <dbReference type="SMART" id="SM00752"/>
    </source>
</evidence>
<feature type="transmembrane region" description="Helical" evidence="7">
    <location>
        <begin position="189"/>
        <end position="220"/>
    </location>
</feature>
<dbReference type="InterPro" id="IPR007782">
    <property type="entry name" value="VKG_COase"/>
</dbReference>
<evidence type="ECO:0000256" key="2">
    <source>
        <dbReference type="ARBA" id="ARBA00022692"/>
    </source>
</evidence>
<feature type="transmembrane region" description="Helical" evidence="7">
    <location>
        <begin position="252"/>
        <end position="274"/>
    </location>
</feature>
<accession>A0A2D1U1C6</accession>
<dbReference type="SMART" id="SM00752">
    <property type="entry name" value="HTTM"/>
    <property type="match status" value="1"/>
</dbReference>
<dbReference type="EMBL" id="CP024091">
    <property type="protein sequence ID" value="ATP55418.1"/>
    <property type="molecule type" value="Genomic_DNA"/>
</dbReference>
<dbReference type="AlphaFoldDB" id="A0A2D1U1C6"/>
<keyword evidence="4 7" id="KW-0472">Membrane</keyword>